<gene>
    <name evidence="2" type="ORF">MNBD_NITROSPINAE05-423</name>
</gene>
<feature type="domain" description="Cupin type-2" evidence="1">
    <location>
        <begin position="44"/>
        <end position="114"/>
    </location>
</feature>
<sequence>MGPDLKKSVTRVRAEKAIVTEQKLSYYVGISKDSAGATGISMNRVVIPPDGKAEPHYHKDFETAIYLLEGRVETRYGENLQESILTETGDFLFIPPGVPHQPVNLSATEPAIAIVSRNDPDERENVVMYKG</sequence>
<name>A0A3B1D5H1_9ZZZZ</name>
<dbReference type="InterPro" id="IPR014710">
    <property type="entry name" value="RmlC-like_jellyroll"/>
</dbReference>
<reference evidence="2" key="1">
    <citation type="submission" date="2018-06" db="EMBL/GenBank/DDBJ databases">
        <authorList>
            <person name="Zhirakovskaya E."/>
        </authorList>
    </citation>
    <scope>NUCLEOTIDE SEQUENCE</scope>
</reference>
<evidence type="ECO:0000259" key="1">
    <source>
        <dbReference type="Pfam" id="PF07883"/>
    </source>
</evidence>
<proteinExistence type="predicted"/>
<organism evidence="2">
    <name type="scientific">hydrothermal vent metagenome</name>
    <dbReference type="NCBI Taxonomy" id="652676"/>
    <lineage>
        <taxon>unclassified sequences</taxon>
        <taxon>metagenomes</taxon>
        <taxon>ecological metagenomes</taxon>
    </lineage>
</organism>
<accession>A0A3B1D5H1</accession>
<dbReference type="EMBL" id="UOGG01000184">
    <property type="protein sequence ID" value="VAX32053.1"/>
    <property type="molecule type" value="Genomic_DNA"/>
</dbReference>
<dbReference type="PANTHER" id="PTHR40112:SF1">
    <property type="entry name" value="H2HPP ISOMERASE"/>
    <property type="match status" value="1"/>
</dbReference>
<dbReference type="Gene3D" id="2.60.120.10">
    <property type="entry name" value="Jelly Rolls"/>
    <property type="match status" value="1"/>
</dbReference>
<dbReference type="SUPFAM" id="SSF51182">
    <property type="entry name" value="RmlC-like cupins"/>
    <property type="match status" value="1"/>
</dbReference>
<dbReference type="AlphaFoldDB" id="A0A3B1D5H1"/>
<protein>
    <submittedName>
        <fullName evidence="2">Cupin 2, conserved barrel</fullName>
    </submittedName>
</protein>
<dbReference type="PANTHER" id="PTHR40112">
    <property type="entry name" value="H2HPP ISOMERASE"/>
    <property type="match status" value="1"/>
</dbReference>
<dbReference type="InterPro" id="IPR052535">
    <property type="entry name" value="Bacilysin_H2HPP_isomerase"/>
</dbReference>
<dbReference type="PIRSF" id="PIRSF037087">
    <property type="entry name" value="UCP037087"/>
    <property type="match status" value="1"/>
</dbReference>
<evidence type="ECO:0000313" key="2">
    <source>
        <dbReference type="EMBL" id="VAX32053.1"/>
    </source>
</evidence>
<dbReference type="InterPro" id="IPR011051">
    <property type="entry name" value="RmlC_Cupin_sf"/>
</dbReference>
<dbReference type="CDD" id="cd02210">
    <property type="entry name" value="cupin_BLR2406-like"/>
    <property type="match status" value="1"/>
</dbReference>
<dbReference type="Pfam" id="PF07883">
    <property type="entry name" value="Cupin_2"/>
    <property type="match status" value="1"/>
</dbReference>
<dbReference type="InterPro" id="IPR017102">
    <property type="entry name" value="UCP037087"/>
</dbReference>
<dbReference type="InterPro" id="IPR013096">
    <property type="entry name" value="Cupin_2"/>
</dbReference>